<reference evidence="2 3" key="1">
    <citation type="submission" date="2024-03" db="EMBL/GenBank/DDBJ databases">
        <authorList>
            <person name="Gkanogiannis A."/>
            <person name="Becerra Lopez-Lavalle L."/>
        </authorList>
    </citation>
    <scope>NUCLEOTIDE SEQUENCE [LARGE SCALE GENOMIC DNA]</scope>
</reference>
<evidence type="ECO:0000313" key="3">
    <source>
        <dbReference type="Proteomes" id="UP001642487"/>
    </source>
</evidence>
<evidence type="ECO:0000256" key="1">
    <source>
        <dbReference type="SAM" id="MobiDB-lite"/>
    </source>
</evidence>
<protein>
    <submittedName>
        <fullName evidence="2">Uncharacterized protein</fullName>
    </submittedName>
</protein>
<accession>A0ABP0Y927</accession>
<feature type="compositionally biased region" description="Polar residues" evidence="1">
    <location>
        <begin position="84"/>
        <end position="94"/>
    </location>
</feature>
<organism evidence="2 3">
    <name type="scientific">Citrullus colocynthis</name>
    <name type="common">colocynth</name>
    <dbReference type="NCBI Taxonomy" id="252529"/>
    <lineage>
        <taxon>Eukaryota</taxon>
        <taxon>Viridiplantae</taxon>
        <taxon>Streptophyta</taxon>
        <taxon>Embryophyta</taxon>
        <taxon>Tracheophyta</taxon>
        <taxon>Spermatophyta</taxon>
        <taxon>Magnoliopsida</taxon>
        <taxon>eudicotyledons</taxon>
        <taxon>Gunneridae</taxon>
        <taxon>Pentapetalae</taxon>
        <taxon>rosids</taxon>
        <taxon>fabids</taxon>
        <taxon>Cucurbitales</taxon>
        <taxon>Cucurbitaceae</taxon>
        <taxon>Benincaseae</taxon>
        <taxon>Citrullus</taxon>
    </lineage>
</organism>
<dbReference type="Proteomes" id="UP001642487">
    <property type="component" value="Chromosome 2"/>
</dbReference>
<name>A0ABP0Y927_9ROSI</name>
<sequence>MGRKTSCFSINNRKSKGIAFTDLGIAFWALRSRIWVLLSQIWALCSVRRVHGSGRLLSLDLADFGSGMEENDKDARRSRIPENATENLSENSMNRDLARGRDEQTEIVAD</sequence>
<proteinExistence type="predicted"/>
<dbReference type="EMBL" id="OZ021736">
    <property type="protein sequence ID" value="CAK9315217.1"/>
    <property type="molecule type" value="Genomic_DNA"/>
</dbReference>
<evidence type="ECO:0000313" key="2">
    <source>
        <dbReference type="EMBL" id="CAK9315217.1"/>
    </source>
</evidence>
<gene>
    <name evidence="2" type="ORF">CITCOLO1_LOCUS7000</name>
</gene>
<keyword evidence="3" id="KW-1185">Reference proteome</keyword>
<feature type="region of interest" description="Disordered" evidence="1">
    <location>
        <begin position="66"/>
        <end position="110"/>
    </location>
</feature>